<dbReference type="Proteomes" id="UP000256686">
    <property type="component" value="Unassembled WGS sequence"/>
</dbReference>
<organism evidence="1 2">
    <name type="scientific">Chryseobacterium pennae</name>
    <dbReference type="NCBI Taxonomy" id="2258962"/>
    <lineage>
        <taxon>Bacteria</taxon>
        <taxon>Pseudomonadati</taxon>
        <taxon>Bacteroidota</taxon>
        <taxon>Flavobacteriia</taxon>
        <taxon>Flavobacteriales</taxon>
        <taxon>Weeksellaceae</taxon>
        <taxon>Chryseobacterium group</taxon>
        <taxon>Chryseobacterium</taxon>
    </lineage>
</organism>
<sequence length="67" mass="7906">MNTTAKTMKTNKRTTVIVIWLLFLNKRTYEKNLGIGRQEGRRGRWEVTIQPTLSFSLQYKMTNKSLN</sequence>
<evidence type="ECO:0000313" key="2">
    <source>
        <dbReference type="Proteomes" id="UP000256686"/>
    </source>
</evidence>
<comment type="caution">
    <text evidence="1">The sequence shown here is derived from an EMBL/GenBank/DDBJ whole genome shotgun (WGS) entry which is preliminary data.</text>
</comment>
<proteinExistence type="predicted"/>
<keyword evidence="2" id="KW-1185">Reference proteome</keyword>
<gene>
    <name evidence="1" type="ORF">DRF65_13070</name>
</gene>
<protein>
    <submittedName>
        <fullName evidence="1">Uncharacterized protein</fullName>
    </submittedName>
</protein>
<name>A0A3D9C8Y3_9FLAO</name>
<dbReference type="AlphaFoldDB" id="A0A3D9C8Y3"/>
<reference evidence="2" key="1">
    <citation type="submission" date="2018-06" db="EMBL/GenBank/DDBJ databases">
        <authorList>
            <person name="Lum Nde A."/>
            <person name="Hugo C."/>
        </authorList>
    </citation>
    <scope>NUCLEOTIDE SEQUENCE [LARGE SCALE GENOMIC DNA]</scope>
    <source>
        <strain evidence="2">1_F178</strain>
    </source>
</reference>
<evidence type="ECO:0000313" key="1">
    <source>
        <dbReference type="EMBL" id="REC61952.1"/>
    </source>
</evidence>
<accession>A0A3D9C8Y3</accession>
<dbReference type="EMBL" id="QNVT01000011">
    <property type="protein sequence ID" value="REC61952.1"/>
    <property type="molecule type" value="Genomic_DNA"/>
</dbReference>